<dbReference type="Proteomes" id="UP000821853">
    <property type="component" value="Chromosome 10"/>
</dbReference>
<reference evidence="2 3" key="1">
    <citation type="journal article" date="2020" name="Cell">
        <title>Large-Scale Comparative Analyses of Tick Genomes Elucidate Their Genetic Diversity and Vector Capacities.</title>
        <authorList>
            <consortium name="Tick Genome and Microbiome Consortium (TIGMIC)"/>
            <person name="Jia N."/>
            <person name="Wang J."/>
            <person name="Shi W."/>
            <person name="Du L."/>
            <person name="Sun Y."/>
            <person name="Zhan W."/>
            <person name="Jiang J.F."/>
            <person name="Wang Q."/>
            <person name="Zhang B."/>
            <person name="Ji P."/>
            <person name="Bell-Sakyi L."/>
            <person name="Cui X.M."/>
            <person name="Yuan T.T."/>
            <person name="Jiang B.G."/>
            <person name="Yang W.F."/>
            <person name="Lam T.T."/>
            <person name="Chang Q.C."/>
            <person name="Ding S.J."/>
            <person name="Wang X.J."/>
            <person name="Zhu J.G."/>
            <person name="Ruan X.D."/>
            <person name="Zhao L."/>
            <person name="Wei J.T."/>
            <person name="Ye R.Z."/>
            <person name="Que T.C."/>
            <person name="Du C.H."/>
            <person name="Zhou Y.H."/>
            <person name="Cheng J.X."/>
            <person name="Dai P.F."/>
            <person name="Guo W.B."/>
            <person name="Han X.H."/>
            <person name="Huang E.J."/>
            <person name="Li L.F."/>
            <person name="Wei W."/>
            <person name="Gao Y.C."/>
            <person name="Liu J.Z."/>
            <person name="Shao H.Z."/>
            <person name="Wang X."/>
            <person name="Wang C.C."/>
            <person name="Yang T.C."/>
            <person name="Huo Q.B."/>
            <person name="Li W."/>
            <person name="Chen H.Y."/>
            <person name="Chen S.E."/>
            <person name="Zhou L.G."/>
            <person name="Ni X.B."/>
            <person name="Tian J.H."/>
            <person name="Sheng Y."/>
            <person name="Liu T."/>
            <person name="Pan Y.S."/>
            <person name="Xia L.Y."/>
            <person name="Li J."/>
            <person name="Zhao F."/>
            <person name="Cao W.C."/>
        </authorList>
    </citation>
    <scope>NUCLEOTIDE SEQUENCE [LARGE SCALE GENOMIC DNA]</scope>
    <source>
        <strain evidence="2">HaeL-2018</strain>
    </source>
</reference>
<dbReference type="VEuPathDB" id="VectorBase:HLOH_053395"/>
<keyword evidence="3" id="KW-1185">Reference proteome</keyword>
<accession>A0A9J6FN90</accession>
<feature type="coiled-coil region" evidence="1">
    <location>
        <begin position="75"/>
        <end position="146"/>
    </location>
</feature>
<evidence type="ECO:0000313" key="3">
    <source>
        <dbReference type="Proteomes" id="UP000821853"/>
    </source>
</evidence>
<sequence>MPYNRVIFPLQKELARERAEGQELRRGLAGLCKAASAACSNCRSDMATLRSDLASVHQTLSTEADLIGAALDTALQALSARLEREKAASVEAEAERLRREFRSSEQEQAHRLEVERTKLEDAHREVHIYQQQLLQLQQLVDSLRSDSALALASLQSSLQQEHESVIARATLEHELEQEALQEKLRAFQKSHEEEVQDLNEGICERDRQIQALFLERQGLEERLHSRFVSEREELLAKCRQEGAQREQALREELVAQHEQQLNRIQHCHEEAIQKAKEETRLELQREWESRVPSFKRGESVEDVDSATGDSFSLEEPKVDICGESMTESTVKLPHSADPMLELKHQLFHKQQEVNRLQQQVMAMSDNFGSQLQSSPVDKVSILTYASLVLTCIALPSLI</sequence>
<name>A0A9J6FN90_HAELO</name>
<dbReference type="OrthoDB" id="6435430at2759"/>
<organism evidence="2 3">
    <name type="scientific">Haemaphysalis longicornis</name>
    <name type="common">Bush tick</name>
    <dbReference type="NCBI Taxonomy" id="44386"/>
    <lineage>
        <taxon>Eukaryota</taxon>
        <taxon>Metazoa</taxon>
        <taxon>Ecdysozoa</taxon>
        <taxon>Arthropoda</taxon>
        <taxon>Chelicerata</taxon>
        <taxon>Arachnida</taxon>
        <taxon>Acari</taxon>
        <taxon>Parasitiformes</taxon>
        <taxon>Ixodida</taxon>
        <taxon>Ixodoidea</taxon>
        <taxon>Ixodidae</taxon>
        <taxon>Haemaphysalinae</taxon>
        <taxon>Haemaphysalis</taxon>
    </lineage>
</organism>
<dbReference type="AlphaFoldDB" id="A0A9J6FN90"/>
<keyword evidence="1" id="KW-0175">Coiled coil</keyword>
<evidence type="ECO:0000256" key="1">
    <source>
        <dbReference type="SAM" id="Coils"/>
    </source>
</evidence>
<gene>
    <name evidence="2" type="ORF">HPB48_005991</name>
</gene>
<dbReference type="EMBL" id="JABSTR010000002">
    <property type="protein sequence ID" value="KAH9363476.1"/>
    <property type="molecule type" value="Genomic_DNA"/>
</dbReference>
<proteinExistence type="predicted"/>
<protein>
    <submittedName>
        <fullName evidence="2">Uncharacterized protein</fullName>
    </submittedName>
</protein>
<comment type="caution">
    <text evidence="2">The sequence shown here is derived from an EMBL/GenBank/DDBJ whole genome shotgun (WGS) entry which is preliminary data.</text>
</comment>
<evidence type="ECO:0000313" key="2">
    <source>
        <dbReference type="EMBL" id="KAH9363476.1"/>
    </source>
</evidence>